<protein>
    <submittedName>
        <fullName evidence="3">Ferredoxin</fullName>
    </submittedName>
</protein>
<keyword evidence="2" id="KW-1133">Transmembrane helix</keyword>
<dbReference type="Pfam" id="PF13459">
    <property type="entry name" value="Fer4_15"/>
    <property type="match status" value="1"/>
</dbReference>
<evidence type="ECO:0000256" key="2">
    <source>
        <dbReference type="SAM" id="Phobius"/>
    </source>
</evidence>
<evidence type="ECO:0000313" key="4">
    <source>
        <dbReference type="Proteomes" id="UP000662857"/>
    </source>
</evidence>
<dbReference type="EMBL" id="CP070499">
    <property type="protein sequence ID" value="QSB16185.1"/>
    <property type="molecule type" value="Genomic_DNA"/>
</dbReference>
<dbReference type="AlphaFoldDB" id="A0A895YJK5"/>
<feature type="region of interest" description="Disordered" evidence="1">
    <location>
        <begin position="259"/>
        <end position="301"/>
    </location>
</feature>
<feature type="transmembrane region" description="Helical" evidence="2">
    <location>
        <begin position="125"/>
        <end position="143"/>
    </location>
</feature>
<dbReference type="RefSeq" id="WP_239678390.1">
    <property type="nucleotide sequence ID" value="NZ_CP070499.1"/>
</dbReference>
<accession>A0A895YJK5</accession>
<feature type="transmembrane region" description="Helical" evidence="2">
    <location>
        <begin position="45"/>
        <end position="68"/>
    </location>
</feature>
<feature type="transmembrane region" description="Helical" evidence="2">
    <location>
        <begin position="12"/>
        <end position="33"/>
    </location>
</feature>
<name>A0A895YJK5_9ACTN</name>
<feature type="compositionally biased region" description="Basic residues" evidence="1">
    <location>
        <begin position="291"/>
        <end position="301"/>
    </location>
</feature>
<keyword evidence="2" id="KW-0812">Transmembrane</keyword>
<feature type="transmembrane region" description="Helical" evidence="2">
    <location>
        <begin position="93"/>
        <end position="113"/>
    </location>
</feature>
<evidence type="ECO:0000256" key="1">
    <source>
        <dbReference type="SAM" id="MobiDB-lite"/>
    </source>
</evidence>
<proteinExistence type="predicted"/>
<feature type="transmembrane region" description="Helical" evidence="2">
    <location>
        <begin position="149"/>
        <end position="170"/>
    </location>
</feature>
<organism evidence="3 4">
    <name type="scientific">Natronosporangium hydrolyticum</name>
    <dbReference type="NCBI Taxonomy" id="2811111"/>
    <lineage>
        <taxon>Bacteria</taxon>
        <taxon>Bacillati</taxon>
        <taxon>Actinomycetota</taxon>
        <taxon>Actinomycetes</taxon>
        <taxon>Micromonosporales</taxon>
        <taxon>Micromonosporaceae</taxon>
        <taxon>Natronosporangium</taxon>
    </lineage>
</organism>
<keyword evidence="4" id="KW-1185">Reference proteome</keyword>
<gene>
    <name evidence="3" type="ORF">JQS43_07765</name>
</gene>
<evidence type="ECO:0000313" key="3">
    <source>
        <dbReference type="EMBL" id="QSB16185.1"/>
    </source>
</evidence>
<keyword evidence="2" id="KW-0472">Membrane</keyword>
<dbReference type="SUPFAM" id="SSF54862">
    <property type="entry name" value="4Fe-4S ferredoxins"/>
    <property type="match status" value="1"/>
</dbReference>
<sequence length="301" mass="32848">MRSVQESLHLVAATVGFLSFFLMWLAVMWGMFLRNGWALTWVRHSTLLATHTTVALLGLTLGAVHAAAQLAKPANLFTVLDVLVPFYHWRDPIGTGVGIIGLYIMIAAAMSIMIQRWLGYSRWRALHTMTYVGFTLVTAHVLISGSDTGIAFLTYGVAGSWVVTVVVWLLTTPAVATIRSWLSGGEEKAARQKVQDVSVDVSAQRCARFGFCEHEAPDVFRLRSDGRLAYRASVPAEEAAPVVRAAEVCPARAITLSKVPTSMLTPGPPEPGRRDTGPPEEPVSPAVAGGPRRRRTPRYRD</sequence>
<reference evidence="3" key="1">
    <citation type="submission" date="2021-02" db="EMBL/GenBank/DDBJ databases">
        <title>Natrosporangium hydrolyticum gen. nov., sp. nov, a haloalkaliphilic actinobacterium from a soda solonchak soil.</title>
        <authorList>
            <person name="Sorokin D.Y."/>
            <person name="Khijniak T.V."/>
            <person name="Zakharycheva A.P."/>
            <person name="Boueva O.V."/>
            <person name="Ariskina E.V."/>
            <person name="Hahnke R.L."/>
            <person name="Bunk B."/>
            <person name="Sproer C."/>
            <person name="Schumann P."/>
            <person name="Evtushenko L.I."/>
            <person name="Kublanov I.V."/>
        </authorList>
    </citation>
    <scope>NUCLEOTIDE SEQUENCE</scope>
    <source>
        <strain evidence="3">DSM 106523</strain>
    </source>
</reference>
<dbReference type="Proteomes" id="UP000662857">
    <property type="component" value="Chromosome"/>
</dbReference>
<dbReference type="KEGG" id="nhy:JQS43_07765"/>
<dbReference type="Gene3D" id="3.30.70.20">
    <property type="match status" value="1"/>
</dbReference>